<dbReference type="GO" id="GO:0016020">
    <property type="term" value="C:membrane"/>
    <property type="evidence" value="ECO:0007669"/>
    <property type="project" value="UniProtKB-SubCell"/>
</dbReference>
<feature type="transmembrane region" description="Helical" evidence="5">
    <location>
        <begin position="129"/>
        <end position="154"/>
    </location>
</feature>
<name>A0AAN1VZA3_9PROT</name>
<comment type="subcellular location">
    <subcellularLocation>
        <location evidence="1">Membrane</location>
        <topology evidence="1">Multi-pass membrane protein</topology>
    </subcellularLocation>
</comment>
<evidence type="ECO:0000256" key="5">
    <source>
        <dbReference type="SAM" id="Phobius"/>
    </source>
</evidence>
<protein>
    <submittedName>
        <fullName evidence="6">ZIP family metal transporter</fullName>
    </submittedName>
</protein>
<dbReference type="RefSeq" id="WP_212786678.1">
    <property type="nucleotide sequence ID" value="NZ_AP019536.1"/>
</dbReference>
<evidence type="ECO:0000313" key="6">
    <source>
        <dbReference type="EMBL" id="BBI99080.1"/>
    </source>
</evidence>
<dbReference type="PANTHER" id="PTHR16950:SF16">
    <property type="entry name" value="ZINC TRANSPORTER ZIP13"/>
    <property type="match status" value="1"/>
</dbReference>
<keyword evidence="4 5" id="KW-0472">Membrane</keyword>
<dbReference type="AlphaFoldDB" id="A0AAN1VZA3"/>
<evidence type="ECO:0000256" key="2">
    <source>
        <dbReference type="ARBA" id="ARBA00022692"/>
    </source>
</evidence>
<dbReference type="EMBL" id="AP019536">
    <property type="protein sequence ID" value="BBI99080.1"/>
    <property type="molecule type" value="Genomic_DNA"/>
</dbReference>
<dbReference type="Proteomes" id="UP001319121">
    <property type="component" value="Chromosome"/>
</dbReference>
<keyword evidence="3 5" id="KW-1133">Transmembrane helix</keyword>
<feature type="transmembrane region" description="Helical" evidence="5">
    <location>
        <begin position="202"/>
        <end position="223"/>
    </location>
</feature>
<sequence>MSVLLWIVVASLIGGALSVLCAALFALNARAHWVSALVSYAIGALLGAAFLEVLPEAMTLSSSAEAVSGTVLVGILAFFTMEKLLLWRHCHHDHCEAHEPHESHVIDTHGRSGTMIMVGDTFHNFVDGVIIAAAFLTDIHIGIVTALAIIAHEIPQEVGDFMILLHSGYSKAQALRVNLLSSVATLVGGVLAYFALQSAQSIVPTLMSLAAASMIYVAVADLIPGLHKRVALRDTVQQVVMIVLGVSSVFLVGLLIAE</sequence>
<evidence type="ECO:0000256" key="4">
    <source>
        <dbReference type="ARBA" id="ARBA00023136"/>
    </source>
</evidence>
<proteinExistence type="predicted"/>
<feature type="transmembrane region" description="Helical" evidence="5">
    <location>
        <begin position="235"/>
        <end position="257"/>
    </location>
</feature>
<keyword evidence="7" id="KW-1185">Reference proteome</keyword>
<dbReference type="InterPro" id="IPR003689">
    <property type="entry name" value="ZIP"/>
</dbReference>
<evidence type="ECO:0000256" key="3">
    <source>
        <dbReference type="ARBA" id="ARBA00022989"/>
    </source>
</evidence>
<feature type="transmembrane region" description="Helical" evidence="5">
    <location>
        <begin position="63"/>
        <end position="81"/>
    </location>
</feature>
<dbReference type="GO" id="GO:0046873">
    <property type="term" value="F:metal ion transmembrane transporter activity"/>
    <property type="evidence" value="ECO:0007669"/>
    <property type="project" value="InterPro"/>
</dbReference>
<reference evidence="6 7" key="1">
    <citation type="submission" date="2019-03" db="EMBL/GenBank/DDBJ databases">
        <title>Complete genome sequence of Ferrigenium kumadai strain An22, a microaerophilic iron-oxidizing bacterium isolated from a paddy field soil.</title>
        <authorList>
            <person name="Watanabe T."/>
            <person name="Asakawa S."/>
        </authorList>
    </citation>
    <scope>NUCLEOTIDE SEQUENCE [LARGE SCALE GENOMIC DNA]</scope>
    <source>
        <strain evidence="6 7">An22</strain>
    </source>
</reference>
<dbReference type="PANTHER" id="PTHR16950">
    <property type="entry name" value="ZINC TRANSPORTER SLC39A7 HISTIDINE-RICH MEMBRANE PROTEIN KE4"/>
    <property type="match status" value="1"/>
</dbReference>
<evidence type="ECO:0000256" key="1">
    <source>
        <dbReference type="ARBA" id="ARBA00004141"/>
    </source>
</evidence>
<feature type="transmembrane region" description="Helical" evidence="5">
    <location>
        <begin position="31"/>
        <end position="51"/>
    </location>
</feature>
<keyword evidence="2 5" id="KW-0812">Transmembrane</keyword>
<dbReference type="KEGG" id="fku:FGKAn22_07730"/>
<dbReference type="Pfam" id="PF02535">
    <property type="entry name" value="Zip"/>
    <property type="match status" value="1"/>
</dbReference>
<gene>
    <name evidence="6" type="ORF">FGKAn22_07730</name>
</gene>
<accession>A0AAN1VZA3</accession>
<organism evidence="6 7">
    <name type="scientific">Ferrigenium kumadai</name>
    <dbReference type="NCBI Taxonomy" id="1682490"/>
    <lineage>
        <taxon>Bacteria</taxon>
        <taxon>Pseudomonadati</taxon>
        <taxon>Pseudomonadota</taxon>
        <taxon>Betaproteobacteria</taxon>
        <taxon>Nitrosomonadales</taxon>
        <taxon>Gallionellaceae</taxon>
        <taxon>Ferrigenium</taxon>
    </lineage>
</organism>
<evidence type="ECO:0000313" key="7">
    <source>
        <dbReference type="Proteomes" id="UP001319121"/>
    </source>
</evidence>
<feature type="transmembrane region" description="Helical" evidence="5">
    <location>
        <begin position="175"/>
        <end position="196"/>
    </location>
</feature>